<dbReference type="Pfam" id="PF03171">
    <property type="entry name" value="2OG-FeII_Oxy"/>
    <property type="match status" value="1"/>
</dbReference>
<accession>A0A803QLH8</accession>
<dbReference type="InterPro" id="IPR027443">
    <property type="entry name" value="IPNS-like_sf"/>
</dbReference>
<dbReference type="GO" id="GO:0046872">
    <property type="term" value="F:metal ion binding"/>
    <property type="evidence" value="ECO:0007669"/>
    <property type="project" value="UniProtKB-KW"/>
</dbReference>
<dbReference type="InterPro" id="IPR026992">
    <property type="entry name" value="DIOX_N"/>
</dbReference>
<sequence length="529" mass="60811">MGTSVPIDDSLSSQCFTPNSICYTTNNNINADEIPTIDYSVLFSSDPNIQAKALDYLSTACHNYGFFYLVNHGVPEYVFKSVFKAISDYFEPTVIEDRMKYQKKSSTDMIRWELRSSAAENREYLKMVTHPNYHSPSNQTTFSETMEDYYTRMREVVHGLGKAISKTLGMEESFIEKAFKLESGFDVSAMNLYPPNFKSKGSMGVPDHTDPGFFVSLIQDINGGLQILSHQGKWIDVNYMPSNAILINTGDHLEILSNGKYKSHVHRVVVDNNNVKRVSVATLHGPSLDAFVKPMPEFLDDALPPNYDGTTYKHYLEANGSWYWRKIVALKGLLLNLVDPTTFTLKKYNVADGYKWLWPTVSRVKGSKEVWNRLNTPKHSFVFWLAIQNRLKTRDRLLRFQITTDPSCLLCSGNAETCEHLFFHCPFSNECLQQIKNWLGWKTPATSLMDLVRVIEKRPYSAFRKQVFAAACAALLYQIWRNRNARLWQQKQEDPKTIVQLIKHTCKIRIQSIWPRKVSIGDTTWYSEL</sequence>
<protein>
    <recommendedName>
        <fullName evidence="3">Fe2OG dioxygenase domain-containing protein</fullName>
    </recommendedName>
</protein>
<dbReference type="EMBL" id="UZAU01000789">
    <property type="status" value="NOT_ANNOTATED_CDS"/>
    <property type="molecule type" value="Genomic_DNA"/>
</dbReference>
<keyword evidence="1" id="KW-0479">Metal-binding</keyword>
<dbReference type="InterPro" id="IPR044861">
    <property type="entry name" value="IPNS-like_FE2OG_OXY"/>
</dbReference>
<dbReference type="Pfam" id="PF13966">
    <property type="entry name" value="zf-RVT"/>
    <property type="match status" value="1"/>
</dbReference>
<dbReference type="AlphaFoldDB" id="A0A803QLH8"/>
<dbReference type="PANTHER" id="PTHR47990">
    <property type="entry name" value="2-OXOGLUTARATE (2OG) AND FE(II)-DEPENDENT OXYGENASE SUPERFAMILY PROTEIN-RELATED"/>
    <property type="match status" value="1"/>
</dbReference>
<dbReference type="Gene3D" id="2.60.120.330">
    <property type="entry name" value="B-lactam Antibiotic, Isopenicillin N Synthase, Chain"/>
    <property type="match status" value="1"/>
</dbReference>
<feature type="domain" description="Fe2OG dioxygenase" evidence="3">
    <location>
        <begin position="184"/>
        <end position="286"/>
    </location>
</feature>
<dbReference type="EnsemblPlants" id="evm.model.10.197">
    <property type="protein sequence ID" value="cds.evm.model.10.197"/>
    <property type="gene ID" value="evm.TU.10.197"/>
</dbReference>
<evidence type="ECO:0000256" key="1">
    <source>
        <dbReference type="ARBA" id="ARBA00022723"/>
    </source>
</evidence>
<dbReference type="InterPro" id="IPR026960">
    <property type="entry name" value="RVT-Znf"/>
</dbReference>
<evidence type="ECO:0000313" key="4">
    <source>
        <dbReference type="EnsemblPlants" id="cds.evm.model.10.197"/>
    </source>
</evidence>
<dbReference type="SUPFAM" id="SSF51197">
    <property type="entry name" value="Clavaminate synthase-like"/>
    <property type="match status" value="1"/>
</dbReference>
<proteinExistence type="predicted"/>
<organism evidence="4 5">
    <name type="scientific">Cannabis sativa</name>
    <name type="common">Hemp</name>
    <name type="synonym">Marijuana</name>
    <dbReference type="NCBI Taxonomy" id="3483"/>
    <lineage>
        <taxon>Eukaryota</taxon>
        <taxon>Viridiplantae</taxon>
        <taxon>Streptophyta</taxon>
        <taxon>Embryophyta</taxon>
        <taxon>Tracheophyta</taxon>
        <taxon>Spermatophyta</taxon>
        <taxon>Magnoliopsida</taxon>
        <taxon>eudicotyledons</taxon>
        <taxon>Gunneridae</taxon>
        <taxon>Pentapetalae</taxon>
        <taxon>rosids</taxon>
        <taxon>fabids</taxon>
        <taxon>Rosales</taxon>
        <taxon>Cannabaceae</taxon>
        <taxon>Cannabis</taxon>
    </lineage>
</organism>
<dbReference type="PROSITE" id="PS51471">
    <property type="entry name" value="FE2OG_OXY"/>
    <property type="match status" value="1"/>
</dbReference>
<dbReference type="Pfam" id="PF14226">
    <property type="entry name" value="DIOX_N"/>
    <property type="match status" value="1"/>
</dbReference>
<keyword evidence="5" id="KW-1185">Reference proteome</keyword>
<evidence type="ECO:0000259" key="3">
    <source>
        <dbReference type="PROSITE" id="PS51471"/>
    </source>
</evidence>
<dbReference type="InterPro" id="IPR050231">
    <property type="entry name" value="Iron_ascorbate_oxido_reductase"/>
</dbReference>
<dbReference type="InterPro" id="IPR005123">
    <property type="entry name" value="Oxoglu/Fe-dep_dioxygenase_dom"/>
</dbReference>
<reference evidence="4" key="1">
    <citation type="submission" date="2021-03" db="UniProtKB">
        <authorList>
            <consortium name="EnsemblPlants"/>
        </authorList>
    </citation>
    <scope>IDENTIFICATION</scope>
</reference>
<dbReference type="Proteomes" id="UP000596661">
    <property type="component" value="Unassembled WGS sequence"/>
</dbReference>
<evidence type="ECO:0000313" key="5">
    <source>
        <dbReference type="Proteomes" id="UP000596661"/>
    </source>
</evidence>
<evidence type="ECO:0000256" key="2">
    <source>
        <dbReference type="ARBA" id="ARBA00023004"/>
    </source>
</evidence>
<name>A0A803QLH8_CANSA</name>
<dbReference type="Gramene" id="evm.model.10.197">
    <property type="protein sequence ID" value="cds.evm.model.10.197"/>
    <property type="gene ID" value="evm.TU.10.197"/>
</dbReference>
<keyword evidence="2" id="KW-0408">Iron</keyword>